<evidence type="ECO:0000256" key="1">
    <source>
        <dbReference type="SAM" id="Phobius"/>
    </source>
</evidence>
<sequence length="491" mass="55456">MDYFRERTPYYEREGLAIVWPWMKNGTECMLAPVDMDKPHLRLTAAKAAQYHDTALVLYWSLAYKAGCKTFAQVGLTAQGLGRGLQKLGYPPLSLIIMLFFSNATVPVAGPNINMYHSASLSIPDGPPAIDMTMLNQWDSLRFYERFRLMPFSMNFKAIQEPGVWNDAFLSPMYTIYTSVLFAAVLVMLVFILIRFYRLQVNHEVPRDTRLAIMVLTFIYCTILLAHYIITNTTLVGRIVESVVMVLSTLSVELATWYWIARAKNIFSRTTRIIFFTCIAVHMVLLIVTFACNIGFIFTWTNEKRSAILTVLTTYVTPFVPFIGLVIFGSFAIWFGSCAYRVRHNSEACSRSLKLMFISILTTVTFLAATAKNVVTLWRSGRTDIISVSDVVALELASATTYAMRAFVCFMVIRLSCRSAKSSASIYPTIDSTPKPPEDTDWNKHAWQHADSAFNDSPGWPPANMARAPQFEYGADADKWRSLKADIRAPA</sequence>
<evidence type="ECO:0000313" key="3">
    <source>
        <dbReference type="Proteomes" id="UP000271241"/>
    </source>
</evidence>
<dbReference type="EMBL" id="KZ993237">
    <property type="protein sequence ID" value="RKP05161.1"/>
    <property type="molecule type" value="Genomic_DNA"/>
</dbReference>
<feature type="transmembrane region" description="Helical" evidence="1">
    <location>
        <begin position="391"/>
        <end position="413"/>
    </location>
</feature>
<keyword evidence="3" id="KW-1185">Reference proteome</keyword>
<accession>A0A4P9XIH6</accession>
<keyword evidence="1" id="KW-0812">Transmembrane</keyword>
<dbReference type="Proteomes" id="UP000271241">
    <property type="component" value="Unassembled WGS sequence"/>
</dbReference>
<proteinExistence type="predicted"/>
<keyword evidence="1" id="KW-0472">Membrane</keyword>
<feature type="transmembrane region" description="Helical" evidence="1">
    <location>
        <begin position="209"/>
        <end position="230"/>
    </location>
</feature>
<feature type="transmembrane region" description="Helical" evidence="1">
    <location>
        <begin position="174"/>
        <end position="197"/>
    </location>
</feature>
<evidence type="ECO:0000313" key="2">
    <source>
        <dbReference type="EMBL" id="RKP05161.1"/>
    </source>
</evidence>
<keyword evidence="1" id="KW-1133">Transmembrane helix</keyword>
<feature type="transmembrane region" description="Helical" evidence="1">
    <location>
        <begin position="352"/>
        <end position="371"/>
    </location>
</feature>
<feature type="transmembrane region" description="Helical" evidence="1">
    <location>
        <begin position="242"/>
        <end position="261"/>
    </location>
</feature>
<reference evidence="3" key="1">
    <citation type="journal article" date="2018" name="Nat. Microbiol.">
        <title>Leveraging single-cell genomics to expand the fungal tree of life.</title>
        <authorList>
            <person name="Ahrendt S.R."/>
            <person name="Quandt C.A."/>
            <person name="Ciobanu D."/>
            <person name="Clum A."/>
            <person name="Salamov A."/>
            <person name="Andreopoulos B."/>
            <person name="Cheng J.F."/>
            <person name="Woyke T."/>
            <person name="Pelin A."/>
            <person name="Henrissat B."/>
            <person name="Reynolds N.K."/>
            <person name="Benny G.L."/>
            <person name="Smith M.E."/>
            <person name="James T.Y."/>
            <person name="Grigoriev I.V."/>
        </authorList>
    </citation>
    <scope>NUCLEOTIDE SEQUENCE [LARGE SCALE GENOMIC DNA]</scope>
    <source>
        <strain evidence="3">RSA 1356</strain>
    </source>
</reference>
<feature type="transmembrane region" description="Helical" evidence="1">
    <location>
        <begin position="319"/>
        <end position="340"/>
    </location>
</feature>
<organism evidence="2 3">
    <name type="scientific">Thamnocephalis sphaerospora</name>
    <dbReference type="NCBI Taxonomy" id="78915"/>
    <lineage>
        <taxon>Eukaryota</taxon>
        <taxon>Fungi</taxon>
        <taxon>Fungi incertae sedis</taxon>
        <taxon>Zoopagomycota</taxon>
        <taxon>Zoopagomycotina</taxon>
        <taxon>Zoopagomycetes</taxon>
        <taxon>Zoopagales</taxon>
        <taxon>Sigmoideomycetaceae</taxon>
        <taxon>Thamnocephalis</taxon>
    </lineage>
</organism>
<feature type="transmembrane region" description="Helical" evidence="1">
    <location>
        <begin position="93"/>
        <end position="110"/>
    </location>
</feature>
<name>A0A4P9XIH6_9FUNG</name>
<protein>
    <submittedName>
        <fullName evidence="2">Uncharacterized protein</fullName>
    </submittedName>
</protein>
<feature type="transmembrane region" description="Helical" evidence="1">
    <location>
        <begin position="273"/>
        <end position="299"/>
    </location>
</feature>
<gene>
    <name evidence="2" type="ORF">THASP1DRAFT_32999</name>
</gene>
<dbReference type="AlphaFoldDB" id="A0A4P9XIH6"/>